<evidence type="ECO:0000256" key="1">
    <source>
        <dbReference type="SAM" id="Phobius"/>
    </source>
</evidence>
<dbReference type="AlphaFoldDB" id="A0A7C5JWM9"/>
<dbReference type="EMBL" id="DRTU01000175">
    <property type="protein sequence ID" value="HHI00622.1"/>
    <property type="molecule type" value="Genomic_DNA"/>
</dbReference>
<keyword evidence="1" id="KW-1133">Transmembrane helix</keyword>
<keyword evidence="1" id="KW-0812">Transmembrane</keyword>
<accession>A0A7C5JWM9</accession>
<name>A0A7C5JWM9_THELI</name>
<evidence type="ECO:0000313" key="2">
    <source>
        <dbReference type="EMBL" id="HHI00622.1"/>
    </source>
</evidence>
<proteinExistence type="predicted"/>
<protein>
    <submittedName>
        <fullName evidence="2">Uncharacterized protein</fullName>
    </submittedName>
</protein>
<feature type="transmembrane region" description="Helical" evidence="1">
    <location>
        <begin position="613"/>
        <end position="633"/>
    </location>
</feature>
<comment type="caution">
    <text evidence="2">The sequence shown here is derived from an EMBL/GenBank/DDBJ whole genome shotgun (WGS) entry which is preliminary data.</text>
</comment>
<reference evidence="2" key="1">
    <citation type="journal article" date="2020" name="mSystems">
        <title>Genome- and Community-Level Interaction Insights into Carbon Utilization and Element Cycling Functions of Hydrothermarchaeota in Hydrothermal Sediment.</title>
        <authorList>
            <person name="Zhou Z."/>
            <person name="Liu Y."/>
            <person name="Xu W."/>
            <person name="Pan J."/>
            <person name="Luo Z.H."/>
            <person name="Li M."/>
        </authorList>
    </citation>
    <scope>NUCLEOTIDE SEQUENCE [LARGE SCALE GENOMIC DNA]</scope>
    <source>
        <strain evidence="2">HyVt-93</strain>
    </source>
</reference>
<sequence length="638" mass="71240">MKKGIPPVFVFMLLFQFVAASSIVGWVETPGKIEIPGYSIEIKDISLVDGSAYVKYSTPEGSYSQFLKIGQNLSVGELSFKIHQIIVGEKGHAYVSLEYPYLLEGETIRFGNYSLSLLSVNNNAVRIKLTKNNESREYTSKDVQYDNLQVKLTPYPKIFSGYLKKGETFTFYSHSITFKEALIENVSGKYKNVVKLLIDKSEYDIPVGDTIEAGMFVISTKELIGAEYVEMEVHLKGAYVNVYLTSQFEKTLKEKESMQVGPYLIVPEYILPSRAYVNIKNLCGKVLSEGFLSPGSHSKALTYRGIEVGVLNVTYASEPKTAKLIVFVTDPSIIAMKELVPEVEISPMIPSKIVQFDEVPLKIVLKNKDHVDLKNVRIFYTPSPWVELVGDNVVYVPKIEAGSSYDASFLIRVNRYGKVALGNIRIVAETSSGFSCNEDGTIEFSPILVTANVEKAVVKYDVDISAPINSTIAPFDTLIRIQNKGNVKVPVLLRIPISKFAVLNAESFTLNGSNMERLINLPPNQTAEFNIRIFPLESTNLTLRAYVVFDGEIIGEAEQKVKFFQEKPQEEVQDQNGEREPQIIYVNKTVPVYVNKTIEVPVEVPYTPLKSKILFSSAGFLLGAAAIILLAWIKAQRE</sequence>
<keyword evidence="1" id="KW-0472">Membrane</keyword>
<gene>
    <name evidence="2" type="ORF">ENL40_03990</name>
</gene>
<organism evidence="2">
    <name type="scientific">Thermococcus litoralis</name>
    <dbReference type="NCBI Taxonomy" id="2265"/>
    <lineage>
        <taxon>Archaea</taxon>
        <taxon>Methanobacteriati</taxon>
        <taxon>Methanobacteriota</taxon>
        <taxon>Thermococci</taxon>
        <taxon>Thermococcales</taxon>
        <taxon>Thermococcaceae</taxon>
        <taxon>Thermococcus</taxon>
    </lineage>
</organism>
<dbReference type="Proteomes" id="UP000886217">
    <property type="component" value="Unassembled WGS sequence"/>
</dbReference>